<reference evidence="3 4" key="1">
    <citation type="submission" date="2020-07" db="EMBL/GenBank/DDBJ databases">
        <title>Gai3-2, isolated from salt lake.</title>
        <authorList>
            <person name="Cui H."/>
            <person name="Shi X."/>
        </authorList>
    </citation>
    <scope>NUCLEOTIDE SEQUENCE [LARGE SCALE GENOMIC DNA]</scope>
    <source>
        <strain evidence="3 4">Gai3-2</strain>
    </source>
</reference>
<dbReference type="PANTHER" id="PTHR43546">
    <property type="entry name" value="UPF0173 METAL-DEPENDENT HYDROLASE MJ1163-RELATED"/>
    <property type="match status" value="1"/>
</dbReference>
<protein>
    <submittedName>
        <fullName evidence="3">MBL fold metallo-hydrolase</fullName>
    </submittedName>
</protein>
<dbReference type="InterPro" id="IPR001279">
    <property type="entry name" value="Metallo-B-lactamas"/>
</dbReference>
<name>A0A7D5GK76_9EURY</name>
<keyword evidence="1 3" id="KW-0378">Hydrolase</keyword>
<dbReference type="Proteomes" id="UP000509750">
    <property type="component" value="Chromosome"/>
</dbReference>
<evidence type="ECO:0000256" key="1">
    <source>
        <dbReference type="ARBA" id="ARBA00022801"/>
    </source>
</evidence>
<dbReference type="KEGG" id="halg:HUG10_06865"/>
<dbReference type="PANTHER" id="PTHR43546:SF9">
    <property type="entry name" value="L-ASCORBATE-6-PHOSPHATE LACTONASE ULAG-RELATED"/>
    <property type="match status" value="1"/>
</dbReference>
<gene>
    <name evidence="3" type="ORF">HUG10_06865</name>
</gene>
<keyword evidence="4" id="KW-1185">Reference proteome</keyword>
<proteinExistence type="predicted"/>
<dbReference type="GeneID" id="56028540"/>
<dbReference type="Pfam" id="PF12706">
    <property type="entry name" value="Lactamase_B_2"/>
    <property type="match status" value="1"/>
</dbReference>
<dbReference type="InterPro" id="IPR050114">
    <property type="entry name" value="UPF0173_UPF0282_UlaG_hydrolase"/>
</dbReference>
<dbReference type="RefSeq" id="WP_179168859.1">
    <property type="nucleotide sequence ID" value="NZ_CP058529.1"/>
</dbReference>
<dbReference type="GO" id="GO:0016787">
    <property type="term" value="F:hydrolase activity"/>
    <property type="evidence" value="ECO:0007669"/>
    <property type="project" value="UniProtKB-KW"/>
</dbReference>
<dbReference type="EMBL" id="CP058529">
    <property type="protein sequence ID" value="QLG27284.1"/>
    <property type="molecule type" value="Genomic_DNA"/>
</dbReference>
<dbReference type="InterPro" id="IPR036866">
    <property type="entry name" value="RibonucZ/Hydroxyglut_hydro"/>
</dbReference>
<evidence type="ECO:0000313" key="4">
    <source>
        <dbReference type="Proteomes" id="UP000509750"/>
    </source>
</evidence>
<dbReference type="Gene3D" id="3.60.15.10">
    <property type="entry name" value="Ribonuclease Z/Hydroxyacylglutathione hydrolase-like"/>
    <property type="match status" value="1"/>
</dbReference>
<evidence type="ECO:0000259" key="2">
    <source>
        <dbReference type="Pfam" id="PF12706"/>
    </source>
</evidence>
<dbReference type="OrthoDB" id="336381at2157"/>
<sequence>MSDVHSTWGDWFVHAEVEAVDPSGLSTWYLGCNGFALRTPETTIYVDPYFGDGRPPNLVRMAPVPMDANDATRCDAVLVTHEHVDHMHPPSFKPLVEGLGASLYAPSASYEEATCDVDVSDYAERCETVEAGDRFEVGDLIVHVRGANDPDAVEPVSYVLEHESGTFFHGGDSRSAETFASVGREFDIDAGVLAFGSNGRRFDPAAGETVHSNVYMNEDQVLEAANDLQLDRLLPTHYGMWKGLDGDPTSLVEHAASFEYPRVIEPITVGDRVDVHRPGIVPMDALTRGEAG</sequence>
<feature type="domain" description="Metallo-beta-lactamase" evidence="2">
    <location>
        <begin position="42"/>
        <end position="238"/>
    </location>
</feature>
<dbReference type="SUPFAM" id="SSF56281">
    <property type="entry name" value="Metallo-hydrolase/oxidoreductase"/>
    <property type="match status" value="1"/>
</dbReference>
<accession>A0A7D5GK76</accession>
<evidence type="ECO:0000313" key="3">
    <source>
        <dbReference type="EMBL" id="QLG27284.1"/>
    </source>
</evidence>
<dbReference type="AlphaFoldDB" id="A0A7D5GK76"/>
<organism evidence="3 4">
    <name type="scientific">Halorarum halophilum</name>
    <dbReference type="NCBI Taxonomy" id="2743090"/>
    <lineage>
        <taxon>Archaea</taxon>
        <taxon>Methanobacteriati</taxon>
        <taxon>Methanobacteriota</taxon>
        <taxon>Stenosarchaea group</taxon>
        <taxon>Halobacteria</taxon>
        <taxon>Halobacteriales</taxon>
        <taxon>Haloferacaceae</taxon>
        <taxon>Halorarum</taxon>
    </lineage>
</organism>